<evidence type="ECO:0000256" key="4">
    <source>
        <dbReference type="ARBA" id="ARBA00022481"/>
    </source>
</evidence>
<sequence length="104" mass="10992">MVKNQQGFTLIEMMIVLLVISVLLIITIPNVTKNNSTINSKGCEAFVRMVEGQVQAYRMDNNGAVPSFAELQGAGYLKEGEASCPNGKAISIDAVNGTVTVAGS</sequence>
<evidence type="ECO:0000256" key="7">
    <source>
        <dbReference type="ARBA" id="ARBA00023136"/>
    </source>
</evidence>
<keyword evidence="3 10" id="KW-1003">Cell membrane</keyword>
<dbReference type="PRINTS" id="PR00813">
    <property type="entry name" value="BCTERIALGSPG"/>
</dbReference>
<keyword evidence="10" id="KW-0813">Transport</keyword>
<comment type="function">
    <text evidence="10">Required for transformation and DNA binding.</text>
</comment>
<evidence type="ECO:0000256" key="3">
    <source>
        <dbReference type="ARBA" id="ARBA00022475"/>
    </source>
</evidence>
<keyword evidence="5 10" id="KW-0812">Transmembrane</keyword>
<dbReference type="InterPro" id="IPR012902">
    <property type="entry name" value="N_methyl_site"/>
</dbReference>
<dbReference type="AlphaFoldDB" id="A0A7X0HSR6"/>
<dbReference type="GO" id="GO:0009986">
    <property type="term" value="C:cell surface"/>
    <property type="evidence" value="ECO:0007669"/>
    <property type="project" value="UniProtKB-SubCell"/>
</dbReference>
<keyword evidence="13" id="KW-1185">Reference proteome</keyword>
<dbReference type="GO" id="GO:0015628">
    <property type="term" value="P:protein secretion by the type II secretion system"/>
    <property type="evidence" value="ECO:0007669"/>
    <property type="project" value="InterPro"/>
</dbReference>
<evidence type="ECO:0000313" key="12">
    <source>
        <dbReference type="EMBL" id="MBB6444906.1"/>
    </source>
</evidence>
<dbReference type="GO" id="GO:0005886">
    <property type="term" value="C:plasma membrane"/>
    <property type="evidence" value="ECO:0007669"/>
    <property type="project" value="UniProtKB-SubCell"/>
</dbReference>
<keyword evidence="7 10" id="KW-0472">Membrane</keyword>
<dbReference type="GO" id="GO:0030420">
    <property type="term" value="P:establishment of competence for transformation"/>
    <property type="evidence" value="ECO:0007669"/>
    <property type="project" value="UniProtKB-UniRule"/>
</dbReference>
<comment type="subcellular location">
    <subcellularLocation>
        <location evidence="1">Cell membrane</location>
        <topology evidence="1">Single-pass membrane protein</topology>
    </subcellularLocation>
    <subcellularLocation>
        <location evidence="2">Cell surface</location>
    </subcellularLocation>
</comment>
<name>A0A7X0HSR6_9BACI</name>
<evidence type="ECO:0000256" key="11">
    <source>
        <dbReference type="PIRSR" id="PIRSR029928-50"/>
    </source>
</evidence>
<feature type="chain" id="PRO_5035521565" description="ComG operon protein 3" evidence="11">
    <location>
        <begin position="8"/>
        <end position="104"/>
    </location>
</feature>
<feature type="transmembrane region" description="Helical" evidence="10">
    <location>
        <begin position="7"/>
        <end position="28"/>
    </location>
</feature>
<evidence type="ECO:0000256" key="2">
    <source>
        <dbReference type="ARBA" id="ARBA00004241"/>
    </source>
</evidence>
<dbReference type="RefSeq" id="WP_184524370.1">
    <property type="nucleotide sequence ID" value="NZ_JACHGK010000003.1"/>
</dbReference>
<proteinExistence type="inferred from homology"/>
<organism evidence="12 13">
    <name type="scientific">Bacillus benzoevorans</name>
    <dbReference type="NCBI Taxonomy" id="1456"/>
    <lineage>
        <taxon>Bacteria</taxon>
        <taxon>Bacillati</taxon>
        <taxon>Bacillota</taxon>
        <taxon>Bacilli</taxon>
        <taxon>Bacillales</taxon>
        <taxon>Bacillaceae</taxon>
        <taxon>Bacillus</taxon>
    </lineage>
</organism>
<evidence type="ECO:0000256" key="5">
    <source>
        <dbReference type="ARBA" id="ARBA00022692"/>
    </source>
</evidence>
<gene>
    <name evidence="12" type="ORF">HNR53_001515</name>
</gene>
<dbReference type="PIRSF" id="PIRSF029928">
    <property type="entry name" value="Late_competence_ComGC"/>
    <property type="match status" value="1"/>
</dbReference>
<accession>A0A7X0HSR6</accession>
<dbReference type="GO" id="GO:0015627">
    <property type="term" value="C:type II protein secretion system complex"/>
    <property type="evidence" value="ECO:0007669"/>
    <property type="project" value="InterPro"/>
</dbReference>
<dbReference type="Proteomes" id="UP000531594">
    <property type="component" value="Unassembled WGS sequence"/>
</dbReference>
<dbReference type="Gene3D" id="3.30.700.10">
    <property type="entry name" value="Glycoprotein, Type 4 Pilin"/>
    <property type="match status" value="1"/>
</dbReference>
<comment type="subunit">
    <text evidence="10">Homodimer.</text>
</comment>
<keyword evidence="8 10" id="KW-0178">Competence</keyword>
<comment type="caution">
    <text evidence="12">The sequence shown here is derived from an EMBL/GenBank/DDBJ whole genome shotgun (WGS) entry which is preliminary data.</text>
</comment>
<dbReference type="InterPro" id="IPR045584">
    <property type="entry name" value="Pilin-like"/>
</dbReference>
<evidence type="ECO:0000256" key="8">
    <source>
        <dbReference type="ARBA" id="ARBA00023287"/>
    </source>
</evidence>
<feature type="propeptide" id="PRO_5035521564" evidence="11">
    <location>
        <begin position="1"/>
        <end position="7"/>
    </location>
</feature>
<reference evidence="12 13" key="1">
    <citation type="submission" date="2020-08" db="EMBL/GenBank/DDBJ databases">
        <title>Genomic Encyclopedia of Type Strains, Phase IV (KMG-IV): sequencing the most valuable type-strain genomes for metagenomic binning, comparative biology and taxonomic classification.</title>
        <authorList>
            <person name="Goeker M."/>
        </authorList>
    </citation>
    <scope>NUCLEOTIDE SEQUENCE [LARGE SCALE GENOMIC DNA]</scope>
    <source>
        <strain evidence="12 13">DSM 5391</strain>
    </source>
</reference>
<evidence type="ECO:0000256" key="6">
    <source>
        <dbReference type="ARBA" id="ARBA00022989"/>
    </source>
</evidence>
<dbReference type="SUPFAM" id="SSF54523">
    <property type="entry name" value="Pili subunits"/>
    <property type="match status" value="1"/>
</dbReference>
<keyword evidence="4 11" id="KW-0488">Methylation</keyword>
<dbReference type="PROSITE" id="PS00409">
    <property type="entry name" value="PROKAR_NTER_METHYL"/>
    <property type="match status" value="1"/>
</dbReference>
<protein>
    <recommendedName>
        <fullName evidence="10">ComG operon protein 3</fullName>
    </recommendedName>
</protein>
<dbReference type="EMBL" id="JACHGK010000003">
    <property type="protein sequence ID" value="MBB6444906.1"/>
    <property type="molecule type" value="Genomic_DNA"/>
</dbReference>
<evidence type="ECO:0000313" key="13">
    <source>
        <dbReference type="Proteomes" id="UP000531594"/>
    </source>
</evidence>
<evidence type="ECO:0000256" key="9">
    <source>
        <dbReference type="ARBA" id="ARBA00043982"/>
    </source>
</evidence>
<dbReference type="InterPro" id="IPR000983">
    <property type="entry name" value="Bac_GSPG_pilin"/>
</dbReference>
<dbReference type="Pfam" id="PF07963">
    <property type="entry name" value="N_methyl"/>
    <property type="match status" value="1"/>
</dbReference>
<feature type="modified residue" description="N-methylphenylalanine" evidence="11">
    <location>
        <position position="8"/>
    </location>
</feature>
<dbReference type="NCBIfam" id="NF040999">
    <property type="entry name" value="pilin_ComGC"/>
    <property type="match status" value="1"/>
</dbReference>
<dbReference type="NCBIfam" id="TIGR02532">
    <property type="entry name" value="IV_pilin_GFxxxE"/>
    <property type="match status" value="1"/>
</dbReference>
<evidence type="ECO:0000256" key="1">
    <source>
        <dbReference type="ARBA" id="ARBA00004162"/>
    </source>
</evidence>
<evidence type="ECO:0000256" key="10">
    <source>
        <dbReference type="PIRNR" id="PIRNR029928"/>
    </source>
</evidence>
<dbReference type="InterPro" id="IPR016940">
    <property type="entry name" value="ComGC"/>
</dbReference>
<comment type="similarity">
    <text evidence="9 10">Belongs to the ComGC family.</text>
</comment>
<keyword evidence="6 10" id="KW-1133">Transmembrane helix</keyword>